<comment type="function">
    <text evidence="9">S-adenosyl-L-methionine-dependent methyltransferase that acts as a component of the wybutosine biosynthesis pathway. Wybutosine is a hyper modified guanosine with a tricyclic base found at the 3'-position adjacent to the anticodon of eukaryotic phenylalanine tRNA. Probably methylates N-4 position of wybutosine-86 to produce wybutosine-72.</text>
</comment>
<evidence type="ECO:0000313" key="14">
    <source>
        <dbReference type="Proteomes" id="UP001150569"/>
    </source>
</evidence>
<comment type="caution">
    <text evidence="13">The sequence shown here is derived from an EMBL/GenBank/DDBJ whole genome shotgun (WGS) entry which is preliminary data.</text>
</comment>
<dbReference type="InterPro" id="IPR003827">
    <property type="entry name" value="tRNA_yW-synthesising"/>
</dbReference>
<dbReference type="PANTHER" id="PTHR48418">
    <property type="entry name" value="TRNA WYBUTOSINE-SYNTHESIZING PROTEIN 3"/>
    <property type="match status" value="1"/>
</dbReference>
<evidence type="ECO:0000256" key="5">
    <source>
        <dbReference type="ARBA" id="ARBA00022691"/>
    </source>
</evidence>
<dbReference type="GO" id="GO:0008033">
    <property type="term" value="P:tRNA processing"/>
    <property type="evidence" value="ECO:0007669"/>
    <property type="project" value="UniProtKB-KW"/>
</dbReference>
<evidence type="ECO:0000256" key="10">
    <source>
        <dbReference type="ARBA" id="ARBA00069229"/>
    </source>
</evidence>
<keyword evidence="14" id="KW-1185">Reference proteome</keyword>
<proteinExistence type="inferred from homology"/>
<comment type="similarity">
    <text evidence="1">Belongs to the TYW3 family.</text>
</comment>
<dbReference type="GO" id="GO:0008168">
    <property type="term" value="F:methyltransferase activity"/>
    <property type="evidence" value="ECO:0007669"/>
    <property type="project" value="UniProtKB-KW"/>
</dbReference>
<protein>
    <recommendedName>
        <fullName evidence="10">tRNA wybutosine-synthesizing protein 3</fullName>
        <ecNumber evidence="2">2.1.1.282</ecNumber>
    </recommendedName>
    <alternativeName>
        <fullName evidence="7">tRNA(Phe) 7-((3-amino-3-carboxypropyl)-4-demethylwyosine(37)-N(4))-methyltransferase</fullName>
    </alternativeName>
</protein>
<dbReference type="Pfam" id="PF02676">
    <property type="entry name" value="TYW3"/>
    <property type="match status" value="1"/>
</dbReference>
<dbReference type="AlphaFoldDB" id="A0A9W8AJP1"/>
<feature type="domain" description="tRNA wybutosine-synthesizing protein" evidence="12">
    <location>
        <begin position="19"/>
        <end position="283"/>
    </location>
</feature>
<evidence type="ECO:0000313" key="13">
    <source>
        <dbReference type="EMBL" id="KAJ1928138.1"/>
    </source>
</evidence>
<dbReference type="GO" id="GO:0032259">
    <property type="term" value="P:methylation"/>
    <property type="evidence" value="ECO:0007669"/>
    <property type="project" value="UniProtKB-KW"/>
</dbReference>
<feature type="region of interest" description="Disordered" evidence="11">
    <location>
        <begin position="80"/>
        <end position="103"/>
    </location>
</feature>
<name>A0A9W8AJP1_9FUNG</name>
<evidence type="ECO:0000256" key="4">
    <source>
        <dbReference type="ARBA" id="ARBA00022679"/>
    </source>
</evidence>
<evidence type="ECO:0000256" key="3">
    <source>
        <dbReference type="ARBA" id="ARBA00022603"/>
    </source>
</evidence>
<feature type="compositionally biased region" description="Basic and acidic residues" evidence="11">
    <location>
        <begin position="318"/>
        <end position="352"/>
    </location>
</feature>
<evidence type="ECO:0000256" key="2">
    <source>
        <dbReference type="ARBA" id="ARBA00012750"/>
    </source>
</evidence>
<evidence type="ECO:0000256" key="11">
    <source>
        <dbReference type="SAM" id="MobiDB-lite"/>
    </source>
</evidence>
<dbReference type="SUPFAM" id="SSF111278">
    <property type="entry name" value="SSo0622-like"/>
    <property type="match status" value="1"/>
</dbReference>
<keyword evidence="6" id="KW-0819">tRNA processing</keyword>
<organism evidence="13 14">
    <name type="scientific">Tieghemiomyces parasiticus</name>
    <dbReference type="NCBI Taxonomy" id="78921"/>
    <lineage>
        <taxon>Eukaryota</taxon>
        <taxon>Fungi</taxon>
        <taxon>Fungi incertae sedis</taxon>
        <taxon>Zoopagomycota</taxon>
        <taxon>Kickxellomycotina</taxon>
        <taxon>Dimargaritomycetes</taxon>
        <taxon>Dimargaritales</taxon>
        <taxon>Dimargaritaceae</taxon>
        <taxon>Tieghemiomyces</taxon>
    </lineage>
</organism>
<evidence type="ECO:0000259" key="12">
    <source>
        <dbReference type="Pfam" id="PF02676"/>
    </source>
</evidence>
<dbReference type="EC" id="2.1.1.282" evidence="2"/>
<gene>
    <name evidence="13" type="ORF">IWQ60_002305</name>
</gene>
<dbReference type="EMBL" id="JANBPT010000086">
    <property type="protein sequence ID" value="KAJ1928138.1"/>
    <property type="molecule type" value="Genomic_DNA"/>
</dbReference>
<accession>A0A9W8AJP1</accession>
<dbReference type="FunFam" id="3.30.1960.10:FF:000003">
    <property type="entry name" value="tRNA methyltransferase"/>
    <property type="match status" value="1"/>
</dbReference>
<evidence type="ECO:0000256" key="9">
    <source>
        <dbReference type="ARBA" id="ARBA00058049"/>
    </source>
</evidence>
<reference evidence="13" key="1">
    <citation type="submission" date="2022-07" db="EMBL/GenBank/DDBJ databases">
        <title>Phylogenomic reconstructions and comparative analyses of Kickxellomycotina fungi.</title>
        <authorList>
            <person name="Reynolds N.K."/>
            <person name="Stajich J.E."/>
            <person name="Barry K."/>
            <person name="Grigoriev I.V."/>
            <person name="Crous P."/>
            <person name="Smith M.E."/>
        </authorList>
    </citation>
    <scope>NUCLEOTIDE SEQUENCE</scope>
    <source>
        <strain evidence="13">RSA 861</strain>
    </source>
</reference>
<evidence type="ECO:0000256" key="7">
    <source>
        <dbReference type="ARBA" id="ARBA00030554"/>
    </source>
</evidence>
<dbReference type="Proteomes" id="UP001150569">
    <property type="component" value="Unassembled WGS sequence"/>
</dbReference>
<sequence length="352" mass="39279">MNELLDFTMQRQEQDFVARKRAILAEIASHTKDKSPKGFIDEPIIPLLDLINRHPDYVTTSSCSGRIAVFADHQLEPSEAQAPATTGGLLQPTVTTERVTDDDTVDRSHGQWLMVTHDPLDLKGLSKSVREWVFAQYAGRILPYDSSQGAKAEEEESSDAPLPPFATFKFEPLIIHVQARTLQAARKLLTLAVDFGFRNSGLKVSDKRYMLALRSSLKLDVPVATIVPSSTGTATSPAGDNNPIHLVLQPLVPDRYLQTLLRLGNAKFRENLTAIDGFKACIAQACFPSGQILLSADGRYTDVHDLASMMRPVGTSVETKEERRERKRLEGLRRQEQSRSQCETRTKKMMDF</sequence>
<dbReference type="OrthoDB" id="48625at2759"/>
<keyword evidence="5" id="KW-0949">S-adenosyl-L-methionine</keyword>
<keyword evidence="3" id="KW-0489">Methyltransferase</keyword>
<dbReference type="InterPro" id="IPR036602">
    <property type="entry name" value="tRNA_yW-synthesising-like_sf"/>
</dbReference>
<comment type="catalytic activity">
    <reaction evidence="8">
        <text>4-demethyl-7-[(3S)-3-amino-3-carboxypropyl]wyosine(37) in tRNA(Phe) + S-adenosyl-L-methionine = 7-[(3S)-3-amino-3-carboxypropyl]wyosine(37) in tRNA(Phe) + S-adenosyl-L-homocysteine + H(+)</text>
        <dbReference type="Rhea" id="RHEA:36635"/>
        <dbReference type="Rhea" id="RHEA-COMP:10378"/>
        <dbReference type="Rhea" id="RHEA-COMP:10379"/>
        <dbReference type="ChEBI" id="CHEBI:15378"/>
        <dbReference type="ChEBI" id="CHEBI:57856"/>
        <dbReference type="ChEBI" id="CHEBI:59789"/>
        <dbReference type="ChEBI" id="CHEBI:73543"/>
        <dbReference type="ChEBI" id="CHEBI:73550"/>
        <dbReference type="EC" id="2.1.1.282"/>
    </reaction>
</comment>
<keyword evidence="4" id="KW-0808">Transferase</keyword>
<evidence type="ECO:0000256" key="8">
    <source>
        <dbReference type="ARBA" id="ARBA00049202"/>
    </source>
</evidence>
<dbReference type="Gene3D" id="3.30.1960.10">
    <property type="entry name" value="tRNA wybutosine-synthesizing-like"/>
    <property type="match status" value="1"/>
</dbReference>
<feature type="region of interest" description="Disordered" evidence="11">
    <location>
        <begin position="314"/>
        <end position="352"/>
    </location>
</feature>
<evidence type="ECO:0000256" key="1">
    <source>
        <dbReference type="ARBA" id="ARBA00008569"/>
    </source>
</evidence>
<evidence type="ECO:0000256" key="6">
    <source>
        <dbReference type="ARBA" id="ARBA00022694"/>
    </source>
</evidence>
<dbReference type="PANTHER" id="PTHR48418:SF1">
    <property type="entry name" value="TRNA WYBUTOSINE-SYNTHESIZING PROTEIN 3"/>
    <property type="match status" value="1"/>
</dbReference>